<protein>
    <submittedName>
        <fullName evidence="2">LytTR family transcriptional regulator</fullName>
    </submittedName>
</protein>
<dbReference type="Pfam" id="PF04397">
    <property type="entry name" value="LytTR"/>
    <property type="match status" value="1"/>
</dbReference>
<evidence type="ECO:0000259" key="1">
    <source>
        <dbReference type="PROSITE" id="PS50930"/>
    </source>
</evidence>
<accession>A0ABS5AUV5</accession>
<name>A0ABS5AUV5_9STRE</name>
<dbReference type="Gene3D" id="2.40.50.1020">
    <property type="entry name" value="LytTr DNA-binding domain"/>
    <property type="match status" value="1"/>
</dbReference>
<proteinExistence type="predicted"/>
<feature type="domain" description="HTH LytTR-type" evidence="1">
    <location>
        <begin position="4"/>
        <end position="109"/>
    </location>
</feature>
<dbReference type="PANTHER" id="PTHR37299">
    <property type="entry name" value="TRANSCRIPTIONAL REGULATOR-RELATED"/>
    <property type="match status" value="1"/>
</dbReference>
<dbReference type="EMBL" id="QFAY01000005">
    <property type="protein sequence ID" value="MBP2620354.1"/>
    <property type="molecule type" value="Genomic_DNA"/>
</dbReference>
<comment type="caution">
    <text evidence="2">The sequence shown here is derived from an EMBL/GenBank/DDBJ whole genome shotgun (WGS) entry which is preliminary data.</text>
</comment>
<reference evidence="2 3" key="1">
    <citation type="submission" date="2018-05" db="EMBL/GenBank/DDBJ databases">
        <title>Draft genome sequence of Streptococcus panodentis CCUG 70867T.</title>
        <authorList>
            <person name="Salva-Serra F."/>
            <person name="Mendez V."/>
            <person name="Jaen-Luchoro D."/>
            <person name="Gonzales-Siles L."/>
            <person name="Karlsson R."/>
            <person name="Engstrom-Jakobsson H."/>
            <person name="Busquets A."/>
            <person name="Gomila M."/>
            <person name="Pineiro-Iglesias B."/>
            <person name="Bennasar-Figueras A."/>
            <person name="Seeger M."/>
            <person name="Moore E."/>
        </authorList>
    </citation>
    <scope>NUCLEOTIDE SEQUENCE [LARGE SCALE GENOMIC DNA]</scope>
    <source>
        <strain evidence="2 3">CCUG 70867</strain>
    </source>
</reference>
<organism evidence="2 3">
    <name type="scientific">Streptococcus panodentis</name>
    <dbReference type="NCBI Taxonomy" id="1581472"/>
    <lineage>
        <taxon>Bacteria</taxon>
        <taxon>Bacillati</taxon>
        <taxon>Bacillota</taxon>
        <taxon>Bacilli</taxon>
        <taxon>Lactobacillales</taxon>
        <taxon>Streptococcaceae</taxon>
        <taxon>Streptococcus</taxon>
    </lineage>
</organism>
<dbReference type="RefSeq" id="WP_128836026.1">
    <property type="nucleotide sequence ID" value="NZ_QFAY01000005.1"/>
</dbReference>
<dbReference type="SMART" id="SM00850">
    <property type="entry name" value="LytTR"/>
    <property type="match status" value="1"/>
</dbReference>
<dbReference type="InterPro" id="IPR046947">
    <property type="entry name" value="LytR-like"/>
</dbReference>
<dbReference type="PANTHER" id="PTHR37299:SF1">
    <property type="entry name" value="STAGE 0 SPORULATION PROTEIN A HOMOLOG"/>
    <property type="match status" value="1"/>
</dbReference>
<sequence>MTTIVIKDGGTYRKLNLSAIFYIQSHPQKPHFVLIVTGKGDFELRASLAELKETYPDSLLHCNRQTLVNLAKIKGINRQAKSILFDKKGLPDLVCSRRHFASLLRRWSKEGGK</sequence>
<gene>
    <name evidence="2" type="ORF">DHL47_03195</name>
</gene>
<evidence type="ECO:0000313" key="2">
    <source>
        <dbReference type="EMBL" id="MBP2620354.1"/>
    </source>
</evidence>
<dbReference type="InterPro" id="IPR007492">
    <property type="entry name" value="LytTR_DNA-bd_dom"/>
</dbReference>
<dbReference type="PROSITE" id="PS50930">
    <property type="entry name" value="HTH_LYTTR"/>
    <property type="match status" value="1"/>
</dbReference>
<keyword evidence="3" id="KW-1185">Reference proteome</keyword>
<evidence type="ECO:0000313" key="3">
    <source>
        <dbReference type="Proteomes" id="UP001519349"/>
    </source>
</evidence>
<dbReference type="Proteomes" id="UP001519349">
    <property type="component" value="Unassembled WGS sequence"/>
</dbReference>